<name>A0A7X0JD49_9SPHN</name>
<dbReference type="RefSeq" id="WP_184035345.1">
    <property type="nucleotide sequence ID" value="NZ_BAABAR010000004.1"/>
</dbReference>
<protein>
    <recommendedName>
        <fullName evidence="5">STAS/SEC14 domain-containing protein</fullName>
    </recommendedName>
</protein>
<evidence type="ECO:0008006" key="5">
    <source>
        <dbReference type="Google" id="ProtNLM"/>
    </source>
</evidence>
<dbReference type="Proteomes" id="UP000522313">
    <property type="component" value="Unassembled WGS sequence"/>
</dbReference>
<keyword evidence="4" id="KW-1185">Reference proteome</keyword>
<comment type="caution">
    <text evidence="2">The sequence shown here is derived from an EMBL/GenBank/DDBJ whole genome shotgun (WGS) entry which is preliminary data.</text>
</comment>
<reference evidence="1 4" key="1">
    <citation type="submission" date="2020-08" db="EMBL/GenBank/DDBJ databases">
        <title>Genomic Encyclopedia of Type Strains, Phase IV (KMG-IV): sequencing the most valuable type-strain genomes for metagenomic binning, comparative biology and taxonomic classification.</title>
        <authorList>
            <person name="Goeker M."/>
        </authorList>
    </citation>
    <scope>NUCLEOTIDE SEQUENCE [LARGE SCALE GENOMIC DNA]</scope>
    <source>
        <strain evidence="1 4">DSM 101535</strain>
    </source>
</reference>
<evidence type="ECO:0000313" key="3">
    <source>
        <dbReference type="Proteomes" id="UP000522313"/>
    </source>
</evidence>
<gene>
    <name evidence="2" type="ORF">F4693_002421</name>
    <name evidence="1" type="ORF">FHS97_001532</name>
</gene>
<organism evidence="2 3">
    <name type="scientific">Sphingomonas endophytica</name>
    <dbReference type="NCBI Taxonomy" id="869719"/>
    <lineage>
        <taxon>Bacteria</taxon>
        <taxon>Pseudomonadati</taxon>
        <taxon>Pseudomonadota</taxon>
        <taxon>Alphaproteobacteria</taxon>
        <taxon>Sphingomonadales</taxon>
        <taxon>Sphingomonadaceae</taxon>
        <taxon>Sphingomonas</taxon>
    </lineage>
</organism>
<evidence type="ECO:0000313" key="4">
    <source>
        <dbReference type="Proteomes" id="UP000560131"/>
    </source>
</evidence>
<evidence type="ECO:0000313" key="2">
    <source>
        <dbReference type="EMBL" id="MBB6505433.1"/>
    </source>
</evidence>
<reference evidence="2 3" key="2">
    <citation type="submission" date="2020-08" db="EMBL/GenBank/DDBJ databases">
        <title>The Agave Microbiome: Exploring the role of microbial communities in plant adaptations to desert environments.</title>
        <authorList>
            <person name="Partida-Martinez L.P."/>
        </authorList>
    </citation>
    <scope>NUCLEOTIDE SEQUENCE [LARGE SCALE GENOMIC DNA]</scope>
    <source>
        <strain evidence="2 3">AS3.13</strain>
    </source>
</reference>
<dbReference type="AlphaFoldDB" id="A0A7X0JD49"/>
<sequence>MTPPTFHIEADAPGEFLKLTLAGDWNEEISARFGVAVAATLRQMLVDGTRHGQLRTLIDMKRKNVLPQTVVADFAKMVRPDSPSKRIAMVFSGALHRMQVKRIADHRCALFDNVEEARAWLFAD</sequence>
<accession>A0A7X0JD49</accession>
<proteinExistence type="predicted"/>
<reference evidence="2 3" key="3">
    <citation type="submission" date="2020-08" db="EMBL/GenBank/DDBJ databases">
        <authorList>
            <person name="Partida-Martinez L."/>
            <person name="Huntemann M."/>
            <person name="Clum A."/>
            <person name="Wang J."/>
            <person name="Palaniappan K."/>
            <person name="Ritter S."/>
            <person name="Chen I.-M."/>
            <person name="Stamatis D."/>
            <person name="Reddy T."/>
            <person name="O'Malley R."/>
            <person name="Daum C."/>
            <person name="Shapiro N."/>
            <person name="Ivanova N."/>
            <person name="Kyrpides N."/>
            <person name="Woyke T."/>
        </authorList>
    </citation>
    <scope>NUCLEOTIDE SEQUENCE [LARGE SCALE GENOMIC DNA]</scope>
    <source>
        <strain evidence="2 3">AS3.13</strain>
    </source>
</reference>
<dbReference type="EMBL" id="JACHBT010000012">
    <property type="protein sequence ID" value="MBB6505433.1"/>
    <property type="molecule type" value="Genomic_DNA"/>
</dbReference>
<evidence type="ECO:0000313" key="1">
    <source>
        <dbReference type="EMBL" id="MBB5725606.1"/>
    </source>
</evidence>
<dbReference type="Proteomes" id="UP000560131">
    <property type="component" value="Unassembled WGS sequence"/>
</dbReference>
<dbReference type="EMBL" id="JACIJN010000004">
    <property type="protein sequence ID" value="MBB5725606.1"/>
    <property type="molecule type" value="Genomic_DNA"/>
</dbReference>